<dbReference type="InterPro" id="IPR011701">
    <property type="entry name" value="MFS"/>
</dbReference>
<sequence length="410" mass="42874">MFFRCGKLDNVQQPSLRKSQHETSPHRALIPTTALIFAGYAVIGLEAAALPVFVHQRLGLSVQWAGIAVSAQFVATLLNRPFAGATVDRLRPQRAMFGGLLLCLVSSALLAVAGLLRGHPLAVYGVILISRLILGFAMSWVPVAGTVWGIARVGPSHTAQVVAWSGVASYGSLALGSPLGLMLAQRYGLLALGLVSGIVVAVAALLSMRVEAAPQTQGARLRFAAVFGRVFPFGGMLALAASGFGCFLSLITIVFTSRHWAHPGLPLTVYGICFVAMRLFASPLSKNVGPIRTATASLTLQIVGLLLLSQAGSPLPGLIAAGLIGSGFSLVFPALCVLAIQSVDPANQASAVSVFTAFIELSLAITTAVSGWMLERIGFSRTFECAAALALASLLALLFVRRDENAPSFQ</sequence>
<organism evidence="5 6">
    <name type="scientific">Granulicella cerasi</name>
    <dbReference type="NCBI Taxonomy" id="741063"/>
    <lineage>
        <taxon>Bacteria</taxon>
        <taxon>Pseudomonadati</taxon>
        <taxon>Acidobacteriota</taxon>
        <taxon>Terriglobia</taxon>
        <taxon>Terriglobales</taxon>
        <taxon>Acidobacteriaceae</taxon>
        <taxon>Granulicella</taxon>
    </lineage>
</organism>
<dbReference type="CDD" id="cd17489">
    <property type="entry name" value="MFS_YfcJ_like"/>
    <property type="match status" value="1"/>
</dbReference>
<feature type="transmembrane region" description="Helical" evidence="4">
    <location>
        <begin position="352"/>
        <end position="373"/>
    </location>
</feature>
<protein>
    <submittedName>
        <fullName evidence="5">MFS transporter</fullName>
    </submittedName>
</protein>
<evidence type="ECO:0000313" key="5">
    <source>
        <dbReference type="EMBL" id="MFC6644424.1"/>
    </source>
</evidence>
<dbReference type="PANTHER" id="PTHR23531:SF1">
    <property type="entry name" value="QUINOLENE RESISTANCE PROTEIN NORA"/>
    <property type="match status" value="1"/>
</dbReference>
<gene>
    <name evidence="5" type="ORF">ACFQBQ_02215</name>
</gene>
<dbReference type="Gene3D" id="1.20.1250.20">
    <property type="entry name" value="MFS general substrate transporter like domains"/>
    <property type="match status" value="1"/>
</dbReference>
<keyword evidence="6" id="KW-1185">Reference proteome</keyword>
<feature type="transmembrane region" description="Helical" evidence="4">
    <location>
        <begin position="122"/>
        <end position="149"/>
    </location>
</feature>
<feature type="transmembrane region" description="Helical" evidence="4">
    <location>
        <begin position="62"/>
        <end position="83"/>
    </location>
</feature>
<dbReference type="Proteomes" id="UP001596391">
    <property type="component" value="Unassembled WGS sequence"/>
</dbReference>
<feature type="transmembrane region" description="Helical" evidence="4">
    <location>
        <begin position="379"/>
        <end position="400"/>
    </location>
</feature>
<comment type="caution">
    <text evidence="5">The sequence shown here is derived from an EMBL/GenBank/DDBJ whole genome shotgun (WGS) entry which is preliminary data.</text>
</comment>
<dbReference type="SUPFAM" id="SSF103473">
    <property type="entry name" value="MFS general substrate transporter"/>
    <property type="match status" value="1"/>
</dbReference>
<dbReference type="InterPro" id="IPR036259">
    <property type="entry name" value="MFS_trans_sf"/>
</dbReference>
<feature type="transmembrane region" description="Helical" evidence="4">
    <location>
        <begin position="260"/>
        <end position="281"/>
    </location>
</feature>
<dbReference type="RefSeq" id="WP_263372355.1">
    <property type="nucleotide sequence ID" value="NZ_JAGSYD010000004.1"/>
</dbReference>
<evidence type="ECO:0000313" key="6">
    <source>
        <dbReference type="Proteomes" id="UP001596391"/>
    </source>
</evidence>
<dbReference type="Pfam" id="PF07690">
    <property type="entry name" value="MFS_1"/>
    <property type="match status" value="1"/>
</dbReference>
<feature type="transmembrane region" description="Helical" evidence="4">
    <location>
        <begin position="293"/>
        <end position="312"/>
    </location>
</feature>
<feature type="transmembrane region" description="Helical" evidence="4">
    <location>
        <begin position="318"/>
        <end position="340"/>
    </location>
</feature>
<name>A0ABW1Z5L3_9BACT</name>
<proteinExistence type="predicted"/>
<feature type="transmembrane region" description="Helical" evidence="4">
    <location>
        <begin position="226"/>
        <end position="254"/>
    </location>
</feature>
<dbReference type="InterPro" id="IPR052714">
    <property type="entry name" value="MFS_Exporter"/>
</dbReference>
<keyword evidence="2 4" id="KW-1133">Transmembrane helix</keyword>
<evidence type="ECO:0000256" key="3">
    <source>
        <dbReference type="ARBA" id="ARBA00023136"/>
    </source>
</evidence>
<dbReference type="PANTHER" id="PTHR23531">
    <property type="entry name" value="QUINOLENE RESISTANCE PROTEIN NORA"/>
    <property type="match status" value="1"/>
</dbReference>
<accession>A0ABW1Z5L3</accession>
<dbReference type="EMBL" id="JBHSWI010000001">
    <property type="protein sequence ID" value="MFC6644424.1"/>
    <property type="molecule type" value="Genomic_DNA"/>
</dbReference>
<feature type="transmembrane region" description="Helical" evidence="4">
    <location>
        <begin position="28"/>
        <end position="50"/>
    </location>
</feature>
<evidence type="ECO:0000256" key="4">
    <source>
        <dbReference type="SAM" id="Phobius"/>
    </source>
</evidence>
<keyword evidence="3 4" id="KW-0472">Membrane</keyword>
<evidence type="ECO:0000256" key="2">
    <source>
        <dbReference type="ARBA" id="ARBA00022989"/>
    </source>
</evidence>
<keyword evidence="1 4" id="KW-0812">Transmembrane</keyword>
<feature type="transmembrane region" description="Helical" evidence="4">
    <location>
        <begin position="187"/>
        <end position="206"/>
    </location>
</feature>
<feature type="transmembrane region" description="Helical" evidence="4">
    <location>
        <begin position="95"/>
        <end position="116"/>
    </location>
</feature>
<reference evidence="6" key="1">
    <citation type="journal article" date="2019" name="Int. J. Syst. Evol. Microbiol.">
        <title>The Global Catalogue of Microorganisms (GCM) 10K type strain sequencing project: providing services to taxonomists for standard genome sequencing and annotation.</title>
        <authorList>
            <consortium name="The Broad Institute Genomics Platform"/>
            <consortium name="The Broad Institute Genome Sequencing Center for Infectious Disease"/>
            <person name="Wu L."/>
            <person name="Ma J."/>
        </authorList>
    </citation>
    <scope>NUCLEOTIDE SEQUENCE [LARGE SCALE GENOMIC DNA]</scope>
    <source>
        <strain evidence="6">CGMCC 1.16026</strain>
    </source>
</reference>
<evidence type="ECO:0000256" key="1">
    <source>
        <dbReference type="ARBA" id="ARBA00022692"/>
    </source>
</evidence>
<feature type="transmembrane region" description="Helical" evidence="4">
    <location>
        <begin position="161"/>
        <end position="181"/>
    </location>
</feature>